<comment type="subcellular location">
    <subcellularLocation>
        <location evidence="1">Secreted</location>
    </subcellularLocation>
</comment>
<dbReference type="RefSeq" id="WP_006696843.1">
    <property type="nucleotide sequence ID" value="NZ_JH376860.1"/>
</dbReference>
<proteinExistence type="predicted"/>
<dbReference type="PANTHER" id="PTHR34216">
    <property type="match status" value="1"/>
</dbReference>
<evidence type="ECO:0000256" key="1">
    <source>
        <dbReference type="ARBA" id="ARBA00004613"/>
    </source>
</evidence>
<evidence type="ECO:0000313" key="5">
    <source>
        <dbReference type="Proteomes" id="UP000003175"/>
    </source>
</evidence>
<dbReference type="InterPro" id="IPR051398">
    <property type="entry name" value="Polysacch_Deacetylase"/>
</dbReference>
<dbReference type="Proteomes" id="UP000003175">
    <property type="component" value="Unassembled WGS sequence"/>
</dbReference>
<gene>
    <name evidence="4" type="ORF">HMPREF9432_01622</name>
</gene>
<dbReference type="EMBL" id="ADGH01000016">
    <property type="protein sequence ID" value="EHG23948.1"/>
    <property type="molecule type" value="Genomic_DNA"/>
</dbReference>
<evidence type="ECO:0000259" key="3">
    <source>
        <dbReference type="PROSITE" id="PS51677"/>
    </source>
</evidence>
<accession>A0ABN0DNN3</accession>
<feature type="domain" description="NodB homology" evidence="3">
    <location>
        <begin position="95"/>
        <end position="288"/>
    </location>
</feature>
<name>A0ABN0DNN3_9FIRM</name>
<dbReference type="InterPro" id="IPR002509">
    <property type="entry name" value="NODB_dom"/>
</dbReference>
<keyword evidence="2" id="KW-0732">Signal</keyword>
<organism evidence="4 5">
    <name type="scientific">Selenomonas noxia F0398</name>
    <dbReference type="NCBI Taxonomy" id="702437"/>
    <lineage>
        <taxon>Bacteria</taxon>
        <taxon>Bacillati</taxon>
        <taxon>Bacillota</taxon>
        <taxon>Negativicutes</taxon>
        <taxon>Selenomonadales</taxon>
        <taxon>Selenomonadaceae</taxon>
        <taxon>Selenomonas</taxon>
    </lineage>
</organism>
<comment type="caution">
    <text evidence="4">The sequence shown here is derived from an EMBL/GenBank/DDBJ whole genome shotgun (WGS) entry which is preliminary data.</text>
</comment>
<dbReference type="PANTHER" id="PTHR34216:SF3">
    <property type="entry name" value="POLY-BETA-1,6-N-ACETYL-D-GLUCOSAMINE N-DEACETYLASE"/>
    <property type="match status" value="1"/>
</dbReference>
<evidence type="ECO:0000256" key="2">
    <source>
        <dbReference type="ARBA" id="ARBA00022729"/>
    </source>
</evidence>
<dbReference type="PROSITE" id="PS51677">
    <property type="entry name" value="NODB"/>
    <property type="match status" value="1"/>
</dbReference>
<dbReference type="Pfam" id="PF01522">
    <property type="entry name" value="Polysacc_deac_1"/>
    <property type="match status" value="1"/>
</dbReference>
<protein>
    <recommendedName>
        <fullName evidence="3">NodB homology domain-containing protein</fullName>
    </recommendedName>
</protein>
<dbReference type="CDD" id="cd10918">
    <property type="entry name" value="CE4_NodB_like_5s_6s"/>
    <property type="match status" value="1"/>
</dbReference>
<reference evidence="4 5" key="1">
    <citation type="submission" date="2011-08" db="EMBL/GenBank/DDBJ databases">
        <title>The Genome Sequence of Selenomonas noxia F0398.</title>
        <authorList>
            <consortium name="The Broad Institute Genome Sequencing Platform"/>
            <person name="Earl A."/>
            <person name="Ward D."/>
            <person name="Feldgarden M."/>
            <person name="Gevers D."/>
            <person name="Izard J."/>
            <person name="Ganesan A."/>
            <person name="Blanton J.M."/>
            <person name="Baranova O.V."/>
            <person name="Tanner A.C."/>
            <person name="Dewhirst F.E."/>
            <person name="Young S.K."/>
            <person name="Zeng Q."/>
            <person name="Gargeya S."/>
            <person name="Fitzgerald M."/>
            <person name="Haas B."/>
            <person name="Abouelleil A."/>
            <person name="Alvarado L."/>
            <person name="Arachchi H.M."/>
            <person name="Berlin A."/>
            <person name="Brown A."/>
            <person name="Chapman S.B."/>
            <person name="Chen Z."/>
            <person name="Dunbar C."/>
            <person name="Freedman E."/>
            <person name="Gearin G."/>
            <person name="Gellesch M."/>
            <person name="Goldberg J."/>
            <person name="Griggs A."/>
            <person name="Gujja S."/>
            <person name="Heiman D."/>
            <person name="Howarth C."/>
            <person name="Larson L."/>
            <person name="Lui A."/>
            <person name="MacDonald P.J.P."/>
            <person name="Montmayeur A."/>
            <person name="Murphy C."/>
            <person name="Neiman D."/>
            <person name="Pearson M."/>
            <person name="Priest M."/>
            <person name="Roberts A."/>
            <person name="Saif S."/>
            <person name="Shea T."/>
            <person name="Shenoy N."/>
            <person name="Sisk P."/>
            <person name="Stolte C."/>
            <person name="Sykes S."/>
            <person name="Wortman J."/>
            <person name="Nusbaum C."/>
            <person name="Birren B."/>
        </authorList>
    </citation>
    <scope>NUCLEOTIDE SEQUENCE [LARGE SCALE GENOMIC DNA]</scope>
    <source>
        <strain evidence="4 5">F0398</strain>
    </source>
</reference>
<evidence type="ECO:0000313" key="4">
    <source>
        <dbReference type="EMBL" id="EHG23948.1"/>
    </source>
</evidence>
<dbReference type="SUPFAM" id="SSF88713">
    <property type="entry name" value="Glycoside hydrolase/deacetylase"/>
    <property type="match status" value="1"/>
</dbReference>
<keyword evidence="5" id="KW-1185">Reference proteome</keyword>
<sequence length="288" mass="32881">MIRGIGRRFGRSFSLPSLLLCAFVVWILTAVPPAGFPILEYHMVTENPRPDAEPYVVPPEEFAAQLDYLREEGYTTITPQDYARARKGKQELPEKPVILSFDDGYEDNHRVVLPMLEERGMRAVFYMVTNDIGQPGYMTWEDLFDLERRGMEIGSHTANHLPLTTLTPAQQRDELRLSKLTLEWKGMKTIYSFSYPNGAYDDSIVGMLAEEDYLTAVTGEAGLNNTETNPYLLHRVNIPPPHFGLTEFRLRLMKADIAARLDVRMAELPPALRDNFMQLRAKLRGDDL</sequence>
<dbReference type="InterPro" id="IPR011330">
    <property type="entry name" value="Glyco_hydro/deAcase_b/a-brl"/>
</dbReference>
<dbReference type="Gene3D" id="3.20.20.370">
    <property type="entry name" value="Glycoside hydrolase/deacetylase"/>
    <property type="match status" value="1"/>
</dbReference>